<evidence type="ECO:0000256" key="1">
    <source>
        <dbReference type="SAM" id="SignalP"/>
    </source>
</evidence>
<comment type="caution">
    <text evidence="2">The sequence shown here is derived from an EMBL/GenBank/DDBJ whole genome shotgun (WGS) entry which is preliminary data.</text>
</comment>
<keyword evidence="1" id="KW-0732">Signal</keyword>
<protein>
    <submittedName>
        <fullName evidence="2">Uncharacterized protein</fullName>
    </submittedName>
</protein>
<evidence type="ECO:0000313" key="2">
    <source>
        <dbReference type="EMBL" id="HFN00868.1"/>
    </source>
</evidence>
<name>A0A7C3KIM5_9CYAN</name>
<organism evidence="2">
    <name type="scientific">Oscillatoriales cyanobacterium SpSt-418</name>
    <dbReference type="NCBI Taxonomy" id="2282169"/>
    <lineage>
        <taxon>Bacteria</taxon>
        <taxon>Bacillati</taxon>
        <taxon>Cyanobacteriota</taxon>
        <taxon>Cyanophyceae</taxon>
        <taxon>Oscillatoriophycideae</taxon>
        <taxon>Oscillatoriales</taxon>
    </lineage>
</organism>
<sequence>MKLNPLVFGVALAIVGLTPLAAKAQQSANACVVKASASDSPGGQITNLSRAKNLARQAAEEANGGIGVYRAEASMHGSIGQTPCTPNENGTWTFTFTGGAPGEAPTVESAVTVNPSNWEISVDYNGPIRPSAKVSE</sequence>
<dbReference type="AlphaFoldDB" id="A0A7C3KIM5"/>
<dbReference type="EMBL" id="DSRU01000347">
    <property type="protein sequence ID" value="HFN00868.1"/>
    <property type="molecule type" value="Genomic_DNA"/>
</dbReference>
<reference evidence="2" key="1">
    <citation type="journal article" date="2020" name="mSystems">
        <title>Genome- and Community-Level Interaction Insights into Carbon Utilization and Element Cycling Functions of Hydrothermarchaeota in Hydrothermal Sediment.</title>
        <authorList>
            <person name="Zhou Z."/>
            <person name="Liu Y."/>
            <person name="Xu W."/>
            <person name="Pan J."/>
            <person name="Luo Z.H."/>
            <person name="Li M."/>
        </authorList>
    </citation>
    <scope>NUCLEOTIDE SEQUENCE [LARGE SCALE GENOMIC DNA]</scope>
    <source>
        <strain evidence="2">SpSt-418</strain>
    </source>
</reference>
<feature type="chain" id="PRO_5028273946" evidence="1">
    <location>
        <begin position="25"/>
        <end position="136"/>
    </location>
</feature>
<gene>
    <name evidence="2" type="ORF">ENR64_24555</name>
</gene>
<accession>A0A7C3KIM5</accession>
<proteinExistence type="predicted"/>
<feature type="signal peptide" evidence="1">
    <location>
        <begin position="1"/>
        <end position="24"/>
    </location>
</feature>